<name>Q023S8_SOLUE</name>
<dbReference type="KEGG" id="sus:Acid_2774"/>
<dbReference type="InParanoid" id="Q023S8"/>
<evidence type="ECO:0000313" key="1">
    <source>
        <dbReference type="EMBL" id="ABJ83762.1"/>
    </source>
</evidence>
<sequence>MKSLAAELNLAFGRQGVKILVNSDKNISTDRGVAGFVEAEVTRGLRRFARRLTRVEVHLSDVNSHKFGTHDKRCMIEVRPAGMRAMTATVSAATLKEALAGALKKMRHSVETKFGRLTTAKRISAARKNAIIEDAQKKKKGVYQARRKAWPARAAGHSF</sequence>
<protein>
    <recommendedName>
        <fullName evidence="2">Ribosomal subunit interface protein</fullName>
    </recommendedName>
</protein>
<reference evidence="1" key="1">
    <citation type="submission" date="2006-10" db="EMBL/GenBank/DDBJ databases">
        <title>Complete sequence of Solibacter usitatus Ellin6076.</title>
        <authorList>
            <consortium name="US DOE Joint Genome Institute"/>
            <person name="Copeland A."/>
            <person name="Lucas S."/>
            <person name="Lapidus A."/>
            <person name="Barry K."/>
            <person name="Detter J.C."/>
            <person name="Glavina del Rio T."/>
            <person name="Hammon N."/>
            <person name="Israni S."/>
            <person name="Dalin E."/>
            <person name="Tice H."/>
            <person name="Pitluck S."/>
            <person name="Thompson L.S."/>
            <person name="Brettin T."/>
            <person name="Bruce D."/>
            <person name="Han C."/>
            <person name="Tapia R."/>
            <person name="Gilna P."/>
            <person name="Schmutz J."/>
            <person name="Larimer F."/>
            <person name="Land M."/>
            <person name="Hauser L."/>
            <person name="Kyrpides N."/>
            <person name="Mikhailova N."/>
            <person name="Janssen P.H."/>
            <person name="Kuske C.R."/>
            <person name="Richardson P."/>
        </authorList>
    </citation>
    <scope>NUCLEOTIDE SEQUENCE</scope>
    <source>
        <strain evidence="1">Ellin6076</strain>
    </source>
</reference>
<dbReference type="AlphaFoldDB" id="Q023S8"/>
<dbReference type="HOGENOM" id="CLU_1659583_0_0_0"/>
<dbReference type="SUPFAM" id="SSF69754">
    <property type="entry name" value="Ribosome binding protein Y (YfiA homologue)"/>
    <property type="match status" value="1"/>
</dbReference>
<gene>
    <name evidence="1" type="ordered locus">Acid_2774</name>
</gene>
<proteinExistence type="predicted"/>
<dbReference type="InterPro" id="IPR036567">
    <property type="entry name" value="RHF-like"/>
</dbReference>
<organism evidence="1">
    <name type="scientific">Solibacter usitatus (strain Ellin6076)</name>
    <dbReference type="NCBI Taxonomy" id="234267"/>
    <lineage>
        <taxon>Bacteria</taxon>
        <taxon>Pseudomonadati</taxon>
        <taxon>Acidobacteriota</taxon>
        <taxon>Terriglobia</taxon>
        <taxon>Bryobacterales</taxon>
        <taxon>Solibacteraceae</taxon>
        <taxon>Candidatus Solibacter</taxon>
    </lineage>
</organism>
<dbReference type="EMBL" id="CP000473">
    <property type="protein sequence ID" value="ABJ83762.1"/>
    <property type="molecule type" value="Genomic_DNA"/>
</dbReference>
<dbReference type="eggNOG" id="COG1544">
    <property type="taxonomic scope" value="Bacteria"/>
</dbReference>
<dbReference type="Pfam" id="PF02482">
    <property type="entry name" value="Ribosomal_S30AE"/>
    <property type="match status" value="1"/>
</dbReference>
<evidence type="ECO:0008006" key="2">
    <source>
        <dbReference type="Google" id="ProtNLM"/>
    </source>
</evidence>
<dbReference type="InterPro" id="IPR003489">
    <property type="entry name" value="RHF/RaiA"/>
</dbReference>
<accession>Q023S8</accession>
<dbReference type="STRING" id="234267.Acid_2774"/>
<dbReference type="Gene3D" id="3.30.160.100">
    <property type="entry name" value="Ribosome hibernation promotion factor-like"/>
    <property type="match status" value="1"/>
</dbReference>